<evidence type="ECO:0000256" key="3">
    <source>
        <dbReference type="ARBA" id="ARBA00022691"/>
    </source>
</evidence>
<dbReference type="InterPro" id="IPR001678">
    <property type="entry name" value="MeTrfase_RsmB-F_NOP2_dom"/>
</dbReference>
<feature type="binding site" evidence="5">
    <location>
        <begin position="127"/>
        <end position="133"/>
    </location>
    <ligand>
        <name>S-adenosyl-L-methionine</name>
        <dbReference type="ChEBI" id="CHEBI:59789"/>
    </ligand>
</feature>
<comment type="caution">
    <text evidence="7">The sequence shown here is derived from an EMBL/GenBank/DDBJ whole genome shotgun (WGS) entry which is preliminary data.</text>
</comment>
<dbReference type="InterPro" id="IPR029063">
    <property type="entry name" value="SAM-dependent_MTases_sf"/>
</dbReference>
<feature type="binding site" evidence="5">
    <location>
        <position position="187"/>
    </location>
    <ligand>
        <name>S-adenosyl-L-methionine</name>
        <dbReference type="ChEBI" id="CHEBI:59789"/>
    </ligand>
</feature>
<keyword evidence="8" id="KW-1185">Reference proteome</keyword>
<dbReference type="PANTHER" id="PTHR22808:SF1">
    <property type="entry name" value="RNA CYTOSINE-C(5)-METHYLTRANSFERASE NSUN2-RELATED"/>
    <property type="match status" value="1"/>
</dbReference>
<keyword evidence="4 5" id="KW-0694">RNA-binding</keyword>
<sequence>MKKRSVDCDLFSELQQNGILNEKERLELFNIGCKPLPLCVRINQKSKYRDLLQTLFNNSCDEMKVIQNHKIFIWNNNKSVKKEIKEIIDNAVERNYCYRQELCSMFPPLVIESLINKYHINTVLDICAAPGSKTSQLVENNIFVTANDVDPKRVQILAHRLNCWGNINILNCSIDQIKGKYDCILCDAPCSGDGTLRKSSNPWFKWKLTTSFENHRTQLKIIRESLKHLNENGIIIYSTCSMNPIEDEAVVHSVLKEFQGNIQLIDIHPIIPNGRNGVSVWKKYDTINCPVTCYPPIEDYHLERCVRILPQDYNSGGFFIAALRINRSISTVSSDKDTMECFEKVNKDNTLWNQFKNEFELQHIENNILVKKDNSLYSWYNGSPIYQSVFCGCKLFERRRKDDYSLSSFRLCEDGLFLVHSLIKKRRVKLSLESFLKLEYEPVPFSSFSMEIQNELMKWKEGSIIIEITQKKCILDSFYFIGWIGKTTLNHNVSKEEWKLIHLLLNESLIQ</sequence>
<feature type="domain" description="SAM-dependent MTase RsmB/NOP-type" evidence="6">
    <location>
        <begin position="28"/>
        <end position="326"/>
    </location>
</feature>
<feature type="active site" description="Nucleophile" evidence="5">
    <location>
        <position position="240"/>
    </location>
</feature>
<dbReference type="InterPro" id="IPR023267">
    <property type="entry name" value="RCMT"/>
</dbReference>
<dbReference type="PRINTS" id="PR02008">
    <property type="entry name" value="RCMTFAMILY"/>
</dbReference>
<dbReference type="PROSITE" id="PS51686">
    <property type="entry name" value="SAM_MT_RSMB_NOP"/>
    <property type="match status" value="1"/>
</dbReference>
<evidence type="ECO:0000256" key="2">
    <source>
        <dbReference type="ARBA" id="ARBA00022679"/>
    </source>
</evidence>
<dbReference type="Gene3D" id="3.40.50.150">
    <property type="entry name" value="Vaccinia Virus protein VP39"/>
    <property type="match status" value="1"/>
</dbReference>
<evidence type="ECO:0000256" key="4">
    <source>
        <dbReference type="ARBA" id="ARBA00022884"/>
    </source>
</evidence>
<dbReference type="InterPro" id="IPR049560">
    <property type="entry name" value="MeTrfase_RsmB-F_NOP2_cat"/>
</dbReference>
<comment type="caution">
    <text evidence="5">Lacks conserved residue(s) required for the propagation of feature annotation.</text>
</comment>
<protein>
    <recommendedName>
        <fullName evidence="6">SAM-dependent MTase RsmB/NOP-type domain-containing protein</fullName>
    </recommendedName>
</protein>
<name>A0ABQ0DEL5_9EUKA</name>
<proteinExistence type="inferred from homology"/>
<dbReference type="Proteomes" id="UP001628156">
    <property type="component" value="Unassembled WGS sequence"/>
</dbReference>
<gene>
    <name evidence="7" type="ORF">ENUP19_0078G0019</name>
</gene>
<keyword evidence="2 5" id="KW-0808">Transferase</keyword>
<comment type="similarity">
    <text evidence="5">Belongs to the class I-like SAM-binding methyltransferase superfamily. RsmB/NOP family.</text>
</comment>
<accession>A0ABQ0DEL5</accession>
<evidence type="ECO:0000313" key="8">
    <source>
        <dbReference type="Proteomes" id="UP001628156"/>
    </source>
</evidence>
<keyword evidence="3 5" id="KW-0949">S-adenosyl-L-methionine</keyword>
<organism evidence="7 8">
    <name type="scientific">Entamoeba nuttalli</name>
    <dbReference type="NCBI Taxonomy" id="412467"/>
    <lineage>
        <taxon>Eukaryota</taxon>
        <taxon>Amoebozoa</taxon>
        <taxon>Evosea</taxon>
        <taxon>Archamoebae</taxon>
        <taxon>Mastigamoebida</taxon>
        <taxon>Entamoebidae</taxon>
        <taxon>Entamoeba</taxon>
    </lineage>
</organism>
<evidence type="ECO:0000256" key="1">
    <source>
        <dbReference type="ARBA" id="ARBA00022603"/>
    </source>
</evidence>
<evidence type="ECO:0000313" key="7">
    <source>
        <dbReference type="EMBL" id="GAB1221287.1"/>
    </source>
</evidence>
<evidence type="ECO:0000256" key="5">
    <source>
        <dbReference type="PROSITE-ProRule" id="PRU01023"/>
    </source>
</evidence>
<evidence type="ECO:0000259" key="6">
    <source>
        <dbReference type="PROSITE" id="PS51686"/>
    </source>
</evidence>
<dbReference type="Pfam" id="PF01189">
    <property type="entry name" value="Methyltr_RsmB-F"/>
    <property type="match status" value="1"/>
</dbReference>
<dbReference type="EMBL" id="BAAFRS010000078">
    <property type="protein sequence ID" value="GAB1221287.1"/>
    <property type="molecule type" value="Genomic_DNA"/>
</dbReference>
<dbReference type="PANTHER" id="PTHR22808">
    <property type="entry name" value="NCL1 YEAST -RELATED NOL1/NOP2/FMU SUN DOMAIN-CONTAINING"/>
    <property type="match status" value="1"/>
</dbReference>
<reference evidence="7 8" key="1">
    <citation type="journal article" date="2019" name="PLoS Negl. Trop. Dis.">
        <title>Whole genome sequencing of Entamoeba nuttalli reveals mammalian host-related molecular signatures and a novel octapeptide-repeat surface protein.</title>
        <authorList>
            <person name="Tanaka M."/>
            <person name="Makiuchi T."/>
            <person name="Komiyama T."/>
            <person name="Shiina T."/>
            <person name="Osaki K."/>
            <person name="Tachibana H."/>
        </authorList>
    </citation>
    <scope>NUCLEOTIDE SEQUENCE [LARGE SCALE GENOMIC DNA]</scope>
    <source>
        <strain evidence="7 8">P19-061405</strain>
    </source>
</reference>
<dbReference type="SUPFAM" id="SSF53335">
    <property type="entry name" value="S-adenosyl-L-methionine-dependent methyltransferases"/>
    <property type="match status" value="1"/>
</dbReference>
<dbReference type="CDD" id="cd02440">
    <property type="entry name" value="AdoMet_MTases"/>
    <property type="match status" value="1"/>
</dbReference>
<feature type="binding site" evidence="5">
    <location>
        <position position="148"/>
    </location>
    <ligand>
        <name>S-adenosyl-L-methionine</name>
        <dbReference type="ChEBI" id="CHEBI:59789"/>
    </ligand>
</feature>
<keyword evidence="1 5" id="KW-0489">Methyltransferase</keyword>